<dbReference type="AlphaFoldDB" id="A0A6G0YES8"/>
<keyword evidence="2" id="KW-1185">Reference proteome</keyword>
<organism evidence="1 2">
    <name type="scientific">Aphis craccivora</name>
    <name type="common">Cowpea aphid</name>
    <dbReference type="NCBI Taxonomy" id="307492"/>
    <lineage>
        <taxon>Eukaryota</taxon>
        <taxon>Metazoa</taxon>
        <taxon>Ecdysozoa</taxon>
        <taxon>Arthropoda</taxon>
        <taxon>Hexapoda</taxon>
        <taxon>Insecta</taxon>
        <taxon>Pterygota</taxon>
        <taxon>Neoptera</taxon>
        <taxon>Paraneoptera</taxon>
        <taxon>Hemiptera</taxon>
        <taxon>Sternorrhyncha</taxon>
        <taxon>Aphidomorpha</taxon>
        <taxon>Aphidoidea</taxon>
        <taxon>Aphididae</taxon>
        <taxon>Aphidini</taxon>
        <taxon>Aphis</taxon>
        <taxon>Aphis</taxon>
    </lineage>
</organism>
<protein>
    <submittedName>
        <fullName evidence="1">DUF4371 domain-containing protein</fullName>
    </submittedName>
</protein>
<evidence type="ECO:0000313" key="1">
    <source>
        <dbReference type="EMBL" id="KAF0754372.1"/>
    </source>
</evidence>
<proteinExistence type="predicted"/>
<accession>A0A6G0YES8</accession>
<dbReference type="EMBL" id="VUJU01004425">
    <property type="protein sequence ID" value="KAF0754372.1"/>
    <property type="molecule type" value="Genomic_DNA"/>
</dbReference>
<name>A0A6G0YES8_APHCR</name>
<dbReference type="Proteomes" id="UP000478052">
    <property type="component" value="Unassembled WGS sequence"/>
</dbReference>
<comment type="caution">
    <text evidence="1">The sequence shown here is derived from an EMBL/GenBank/DDBJ whole genome shotgun (WGS) entry which is preliminary data.</text>
</comment>
<reference evidence="1 2" key="1">
    <citation type="submission" date="2019-08" db="EMBL/GenBank/DDBJ databases">
        <title>Whole genome of Aphis craccivora.</title>
        <authorList>
            <person name="Voronova N.V."/>
            <person name="Shulinski R.S."/>
            <person name="Bandarenka Y.V."/>
            <person name="Zhorov D.G."/>
            <person name="Warner D."/>
        </authorList>
    </citation>
    <scope>NUCLEOTIDE SEQUENCE [LARGE SCALE GENOMIC DNA]</scope>
    <source>
        <strain evidence="1">180601</strain>
        <tissue evidence="1">Whole Body</tissue>
    </source>
</reference>
<gene>
    <name evidence="1" type="ORF">FWK35_00018823</name>
</gene>
<dbReference type="OrthoDB" id="6756381at2759"/>
<evidence type="ECO:0000313" key="2">
    <source>
        <dbReference type="Proteomes" id="UP000478052"/>
    </source>
</evidence>
<sequence length="155" mass="17703">MMGAHNSVANRMIESCPGISVWTCICHSLHLCASDACKILLKRCEDLACNWILPKFTSLNSLFQSSSVVITQLHDKMVSTYKDLLMCFMKQDYVNKTPLHLINPENVEHYLPITQIYLNEKHTATELSVFLKNVVREWKLENKIFAVVTDNASNI</sequence>